<accession>A0AAD9BY19</accession>
<comment type="caution">
    <text evidence="2">The sequence shown here is derived from an EMBL/GenBank/DDBJ whole genome shotgun (WGS) entry which is preliminary data.</text>
</comment>
<feature type="non-terminal residue" evidence="2">
    <location>
        <position position="55"/>
    </location>
</feature>
<sequence>MPVSPPGVPVSSPVVPVSPEAAKPSRFSGKSSGAAEAMMSDVVVNCNKDTSTVAK</sequence>
<evidence type="ECO:0000256" key="1">
    <source>
        <dbReference type="SAM" id="MobiDB-lite"/>
    </source>
</evidence>
<feature type="compositionally biased region" description="Low complexity" evidence="1">
    <location>
        <begin position="9"/>
        <end position="19"/>
    </location>
</feature>
<dbReference type="EMBL" id="JASDAP010000015">
    <property type="protein sequence ID" value="KAK1891371.1"/>
    <property type="molecule type" value="Genomic_DNA"/>
</dbReference>
<organism evidence="2 3">
    <name type="scientific">Dissostichus eleginoides</name>
    <name type="common">Patagonian toothfish</name>
    <name type="synonym">Dissostichus amissus</name>
    <dbReference type="NCBI Taxonomy" id="100907"/>
    <lineage>
        <taxon>Eukaryota</taxon>
        <taxon>Metazoa</taxon>
        <taxon>Chordata</taxon>
        <taxon>Craniata</taxon>
        <taxon>Vertebrata</taxon>
        <taxon>Euteleostomi</taxon>
        <taxon>Actinopterygii</taxon>
        <taxon>Neopterygii</taxon>
        <taxon>Teleostei</taxon>
        <taxon>Neoteleostei</taxon>
        <taxon>Acanthomorphata</taxon>
        <taxon>Eupercaria</taxon>
        <taxon>Perciformes</taxon>
        <taxon>Notothenioidei</taxon>
        <taxon>Nototheniidae</taxon>
        <taxon>Dissostichus</taxon>
    </lineage>
</organism>
<dbReference type="AlphaFoldDB" id="A0AAD9BY19"/>
<keyword evidence="3" id="KW-1185">Reference proteome</keyword>
<reference evidence="2" key="1">
    <citation type="submission" date="2023-04" db="EMBL/GenBank/DDBJ databases">
        <title>Chromosome-level genome of Chaenocephalus aceratus.</title>
        <authorList>
            <person name="Park H."/>
        </authorList>
    </citation>
    <scope>NUCLEOTIDE SEQUENCE</scope>
    <source>
        <strain evidence="2">DE</strain>
        <tissue evidence="2">Muscle</tissue>
    </source>
</reference>
<gene>
    <name evidence="2" type="ORF">KUDE01_010199</name>
</gene>
<evidence type="ECO:0000313" key="3">
    <source>
        <dbReference type="Proteomes" id="UP001228049"/>
    </source>
</evidence>
<dbReference type="Proteomes" id="UP001228049">
    <property type="component" value="Unassembled WGS sequence"/>
</dbReference>
<evidence type="ECO:0000313" key="2">
    <source>
        <dbReference type="EMBL" id="KAK1891371.1"/>
    </source>
</evidence>
<protein>
    <submittedName>
        <fullName evidence="2">NEDD8 ultimate buster 1</fullName>
    </submittedName>
</protein>
<feature type="region of interest" description="Disordered" evidence="1">
    <location>
        <begin position="1"/>
        <end position="36"/>
    </location>
</feature>
<name>A0AAD9BY19_DISEL</name>
<proteinExistence type="predicted"/>